<feature type="domain" description="CENP-V/GFA" evidence="5">
    <location>
        <begin position="5"/>
        <end position="123"/>
    </location>
</feature>
<protein>
    <submittedName>
        <fullName evidence="6">Glutathione-dependent formaldehyde-activating protein</fullName>
    </submittedName>
</protein>
<evidence type="ECO:0000256" key="2">
    <source>
        <dbReference type="ARBA" id="ARBA00022723"/>
    </source>
</evidence>
<dbReference type="InterPro" id="IPR006913">
    <property type="entry name" value="CENP-V/GFA"/>
</dbReference>
<organism evidence="6 7">
    <name type="scientific">Ralstonia pickettii</name>
    <name type="common">Burkholderia pickettii</name>
    <dbReference type="NCBI Taxonomy" id="329"/>
    <lineage>
        <taxon>Bacteria</taxon>
        <taxon>Pseudomonadati</taxon>
        <taxon>Pseudomonadota</taxon>
        <taxon>Betaproteobacteria</taxon>
        <taxon>Burkholderiales</taxon>
        <taxon>Burkholderiaceae</taxon>
        <taxon>Ralstonia</taxon>
    </lineage>
</organism>
<comment type="similarity">
    <text evidence="1">Belongs to the Gfa family.</text>
</comment>
<dbReference type="GO" id="GO:0016846">
    <property type="term" value="F:carbon-sulfur lyase activity"/>
    <property type="evidence" value="ECO:0007669"/>
    <property type="project" value="InterPro"/>
</dbReference>
<accession>A0A2N4TSX1</accession>
<dbReference type="PROSITE" id="PS51891">
    <property type="entry name" value="CENP_V_GFA"/>
    <property type="match status" value="1"/>
</dbReference>
<dbReference type="Pfam" id="PF04828">
    <property type="entry name" value="GFA"/>
    <property type="match status" value="1"/>
</dbReference>
<dbReference type="PANTHER" id="PTHR33337:SF40">
    <property type="entry name" value="CENP-V_GFA DOMAIN-CONTAINING PROTEIN-RELATED"/>
    <property type="match status" value="1"/>
</dbReference>
<dbReference type="RefSeq" id="WP_102065809.1">
    <property type="nucleotide sequence ID" value="NZ_PKQE01000002.1"/>
</dbReference>
<evidence type="ECO:0000259" key="5">
    <source>
        <dbReference type="PROSITE" id="PS51891"/>
    </source>
</evidence>
<dbReference type="PANTHER" id="PTHR33337">
    <property type="entry name" value="GFA DOMAIN-CONTAINING PROTEIN"/>
    <property type="match status" value="1"/>
</dbReference>
<evidence type="ECO:0000313" key="6">
    <source>
        <dbReference type="EMBL" id="PLC42751.1"/>
    </source>
</evidence>
<keyword evidence="4" id="KW-0456">Lyase</keyword>
<evidence type="ECO:0000256" key="1">
    <source>
        <dbReference type="ARBA" id="ARBA00005495"/>
    </source>
</evidence>
<keyword evidence="3" id="KW-0862">Zinc</keyword>
<evidence type="ECO:0000313" key="7">
    <source>
        <dbReference type="Proteomes" id="UP000234456"/>
    </source>
</evidence>
<keyword evidence="2" id="KW-0479">Metal-binding</keyword>
<dbReference type="OrthoDB" id="327703at2"/>
<dbReference type="GO" id="GO:0046872">
    <property type="term" value="F:metal ion binding"/>
    <property type="evidence" value="ECO:0007669"/>
    <property type="project" value="UniProtKB-KW"/>
</dbReference>
<comment type="caution">
    <text evidence="6">The sequence shown here is derived from an EMBL/GenBank/DDBJ whole genome shotgun (WGS) entry which is preliminary data.</text>
</comment>
<reference evidence="6 7" key="1">
    <citation type="submission" date="2017-12" db="EMBL/GenBank/DDBJ databases">
        <title>Draft genome sequence of Ralstonia pickettii 52.</title>
        <authorList>
            <person name="Zheng B."/>
        </authorList>
    </citation>
    <scope>NUCLEOTIDE SEQUENCE [LARGE SCALE GENOMIC DNA]</scope>
    <source>
        <strain evidence="6 7">52</strain>
    </source>
</reference>
<sequence>MPAPYPGTCLCGSVKFHLLAEPLTFYVCHCTMCQRRTGGAALPVMWVQRTDLQILEGEAPLAEFNLGNGHTRRARICPRCDTRLWAEPLNRPNIALLRPGTLENQQAFTPVAHVYTRSKQPWFLIPPGVAQFETYPEQAEELVRLWRQATSTLRE</sequence>
<evidence type="ECO:0000256" key="3">
    <source>
        <dbReference type="ARBA" id="ARBA00022833"/>
    </source>
</evidence>
<proteinExistence type="inferred from homology"/>
<evidence type="ECO:0000256" key="4">
    <source>
        <dbReference type="ARBA" id="ARBA00023239"/>
    </source>
</evidence>
<gene>
    <name evidence="6" type="ORF">C0Q88_12505</name>
</gene>
<name>A0A2N4TSX1_RALPI</name>
<dbReference type="AlphaFoldDB" id="A0A2N4TSX1"/>
<dbReference type="InterPro" id="IPR011057">
    <property type="entry name" value="Mss4-like_sf"/>
</dbReference>
<dbReference type="EMBL" id="PKQE01000002">
    <property type="protein sequence ID" value="PLC42751.1"/>
    <property type="molecule type" value="Genomic_DNA"/>
</dbReference>
<dbReference type="Gene3D" id="3.90.1590.10">
    <property type="entry name" value="glutathione-dependent formaldehyde- activating enzyme (gfa)"/>
    <property type="match status" value="1"/>
</dbReference>
<dbReference type="SUPFAM" id="SSF51316">
    <property type="entry name" value="Mss4-like"/>
    <property type="match status" value="1"/>
</dbReference>
<dbReference type="Proteomes" id="UP000234456">
    <property type="component" value="Unassembled WGS sequence"/>
</dbReference>